<dbReference type="OrthoDB" id="50443at2157"/>
<dbReference type="AlphaFoldDB" id="A0A830F020"/>
<keyword evidence="1" id="KW-1003">Cell membrane</keyword>
<feature type="transmembrane region" description="Helical" evidence="2">
    <location>
        <begin position="160"/>
        <end position="185"/>
    </location>
</feature>
<protein>
    <submittedName>
        <fullName evidence="3">Biotin transporter BioY</fullName>
    </submittedName>
</protein>
<dbReference type="RefSeq" id="WP_188974993.1">
    <property type="nucleotide sequence ID" value="NZ_BMPG01000001.1"/>
</dbReference>
<dbReference type="Proteomes" id="UP000607197">
    <property type="component" value="Unassembled WGS sequence"/>
</dbReference>
<dbReference type="Pfam" id="PF02632">
    <property type="entry name" value="BioY"/>
    <property type="match status" value="1"/>
</dbReference>
<dbReference type="Gene3D" id="1.10.1760.20">
    <property type="match status" value="1"/>
</dbReference>
<feature type="transmembrane region" description="Helical" evidence="2">
    <location>
        <begin position="132"/>
        <end position="154"/>
    </location>
</feature>
<dbReference type="InterPro" id="IPR003784">
    <property type="entry name" value="BioY"/>
</dbReference>
<feature type="transmembrane region" description="Helical" evidence="2">
    <location>
        <begin position="101"/>
        <end position="120"/>
    </location>
</feature>
<dbReference type="EMBL" id="BMPG01000001">
    <property type="protein sequence ID" value="GGL47592.1"/>
    <property type="molecule type" value="Genomic_DNA"/>
</dbReference>
<reference evidence="3" key="1">
    <citation type="journal article" date="2014" name="Int. J. Syst. Evol. Microbiol.">
        <title>Complete genome sequence of Corynebacterium casei LMG S-19264T (=DSM 44701T), isolated from a smear-ripened cheese.</title>
        <authorList>
            <consortium name="US DOE Joint Genome Institute (JGI-PGF)"/>
            <person name="Walter F."/>
            <person name="Albersmeier A."/>
            <person name="Kalinowski J."/>
            <person name="Ruckert C."/>
        </authorList>
    </citation>
    <scope>NUCLEOTIDE SEQUENCE</scope>
    <source>
        <strain evidence="3">JCM 19596</strain>
    </source>
</reference>
<evidence type="ECO:0000313" key="3">
    <source>
        <dbReference type="EMBL" id="GGL47592.1"/>
    </source>
</evidence>
<comment type="similarity">
    <text evidence="1">Belongs to the BioY family.</text>
</comment>
<feature type="transmembrane region" description="Helical" evidence="2">
    <location>
        <begin position="19"/>
        <end position="37"/>
    </location>
</feature>
<dbReference type="GO" id="GO:0015225">
    <property type="term" value="F:biotin transmembrane transporter activity"/>
    <property type="evidence" value="ECO:0007669"/>
    <property type="project" value="UniProtKB-UniRule"/>
</dbReference>
<gene>
    <name evidence="3" type="ORF">GCM10009039_02280</name>
</gene>
<name>A0A830F020_9EURY</name>
<dbReference type="PANTHER" id="PTHR34295:SF1">
    <property type="entry name" value="BIOTIN TRANSPORTER BIOY"/>
    <property type="match status" value="1"/>
</dbReference>
<feature type="transmembrane region" description="Helical" evidence="2">
    <location>
        <begin position="73"/>
        <end position="95"/>
    </location>
</feature>
<comment type="caution">
    <text evidence="3">The sequence shown here is derived from an EMBL/GenBank/DDBJ whole genome shotgun (WGS) entry which is preliminary data.</text>
</comment>
<dbReference type="PANTHER" id="PTHR34295">
    <property type="entry name" value="BIOTIN TRANSPORTER BIOY"/>
    <property type="match status" value="1"/>
</dbReference>
<keyword evidence="1 2" id="KW-0472">Membrane</keyword>
<sequence length="193" mass="19032">MSTETSQVDLVGEAAVRNIVRAALFAALTGAAAYVSFPNPLSAGVPVTLQVLAVFLAGIYLGPAYGFASMTLYLVAGAAGVPVFSGGAAGLGQLLGPTGGYLWSYPFAAAVIGFLVHGRTLGSPGRASTARLVGAMVGGVVVIYAFGITGLYLATPLGPVAAVVSGAAAFLPVELVKMAAAVAVVRSDAASAE</sequence>
<organism evidence="3 4">
    <name type="scientific">Halocalculus aciditolerans</name>
    <dbReference type="NCBI Taxonomy" id="1383812"/>
    <lineage>
        <taxon>Archaea</taxon>
        <taxon>Methanobacteriati</taxon>
        <taxon>Methanobacteriota</taxon>
        <taxon>Stenosarchaea group</taxon>
        <taxon>Halobacteria</taxon>
        <taxon>Halobacteriales</taxon>
        <taxon>Halobacteriaceae</taxon>
        <taxon>Halocalculus</taxon>
    </lineage>
</organism>
<keyword evidence="2" id="KW-1133">Transmembrane helix</keyword>
<accession>A0A830F020</accession>
<keyword evidence="1" id="KW-0813">Transport</keyword>
<evidence type="ECO:0000256" key="2">
    <source>
        <dbReference type="SAM" id="Phobius"/>
    </source>
</evidence>
<keyword evidence="2" id="KW-0812">Transmembrane</keyword>
<evidence type="ECO:0000313" key="4">
    <source>
        <dbReference type="Proteomes" id="UP000607197"/>
    </source>
</evidence>
<proteinExistence type="inferred from homology"/>
<dbReference type="PIRSF" id="PIRSF016661">
    <property type="entry name" value="BioY"/>
    <property type="match status" value="1"/>
</dbReference>
<dbReference type="GO" id="GO:0005886">
    <property type="term" value="C:plasma membrane"/>
    <property type="evidence" value="ECO:0007669"/>
    <property type="project" value="UniProtKB-SubCell"/>
</dbReference>
<evidence type="ECO:0000256" key="1">
    <source>
        <dbReference type="PIRNR" id="PIRNR016661"/>
    </source>
</evidence>
<feature type="transmembrane region" description="Helical" evidence="2">
    <location>
        <begin position="43"/>
        <end position="61"/>
    </location>
</feature>
<comment type="subcellular location">
    <subcellularLocation>
        <location evidence="1">Cell membrane</location>
        <topology evidence="1">Multi-pass membrane protein</topology>
    </subcellularLocation>
</comment>
<keyword evidence="4" id="KW-1185">Reference proteome</keyword>
<reference evidence="3" key="2">
    <citation type="submission" date="2020-09" db="EMBL/GenBank/DDBJ databases">
        <authorList>
            <person name="Sun Q."/>
            <person name="Ohkuma M."/>
        </authorList>
    </citation>
    <scope>NUCLEOTIDE SEQUENCE</scope>
    <source>
        <strain evidence="3">JCM 19596</strain>
    </source>
</reference>